<keyword evidence="11 17" id="KW-0460">Magnesium</keyword>
<proteinExistence type="predicted"/>
<evidence type="ECO:0000256" key="17">
    <source>
        <dbReference type="PIRSR" id="PIRSR606309-3"/>
    </source>
</evidence>
<evidence type="ECO:0000256" key="11">
    <source>
        <dbReference type="ARBA" id="ARBA00022842"/>
    </source>
</evidence>
<evidence type="ECO:0000256" key="7">
    <source>
        <dbReference type="ARBA" id="ARBA00022722"/>
    </source>
</evidence>
<feature type="binding site" evidence="17">
    <location>
        <position position="8"/>
    </location>
    <ligand>
        <name>a divalent metal cation</name>
        <dbReference type="ChEBI" id="CHEBI:60240"/>
        <label>1</label>
        <note>catalytic</note>
    </ligand>
</feature>
<evidence type="ECO:0000256" key="14">
    <source>
        <dbReference type="ARBA" id="ARBA00049244"/>
    </source>
</evidence>
<dbReference type="AlphaFoldDB" id="E0TIR8"/>
<dbReference type="InterPro" id="IPR036397">
    <property type="entry name" value="RNaseH_sf"/>
</dbReference>
<dbReference type="FunFam" id="3.30.420.10:FF:000012">
    <property type="entry name" value="DNA polymerase III subunit epsilon"/>
    <property type="match status" value="1"/>
</dbReference>
<feature type="binding site" evidence="16">
    <location>
        <position position="8"/>
    </location>
    <ligand>
        <name>substrate</name>
    </ligand>
</feature>
<reference evidence="20 21" key="1">
    <citation type="journal article" date="2010" name="Genome Biol. Evol.">
        <title>Functional convergence in reduced genomes of bacterial symbionts spanning 200 My of evolution.</title>
        <authorList>
            <person name="McCutcheon J.P."/>
            <person name="Moran N.A."/>
        </authorList>
    </citation>
    <scope>NUCLEOTIDE SEQUENCE [LARGE SCALE GENOMIC DNA]</scope>
    <source>
        <strain evidence="20 21">CARI</strain>
    </source>
</reference>
<dbReference type="HOGENOM" id="CLU_047806_2_0_4"/>
<dbReference type="Proteomes" id="UP000001303">
    <property type="component" value="Chromosome"/>
</dbReference>
<dbReference type="NCBIfam" id="TIGR01406">
    <property type="entry name" value="dnaQ_proteo"/>
    <property type="match status" value="1"/>
</dbReference>
<feature type="binding site" evidence="16">
    <location>
        <position position="158"/>
    </location>
    <ligand>
        <name>substrate</name>
    </ligand>
</feature>
<dbReference type="PANTHER" id="PTHR30231:SF41">
    <property type="entry name" value="DNA POLYMERASE III SUBUNIT EPSILON"/>
    <property type="match status" value="1"/>
</dbReference>
<keyword evidence="13 17" id="KW-0464">Manganese</keyword>
<dbReference type="GO" id="GO:0046872">
    <property type="term" value="F:metal ion binding"/>
    <property type="evidence" value="ECO:0007669"/>
    <property type="project" value="UniProtKB-KW"/>
</dbReference>
<evidence type="ECO:0000256" key="1">
    <source>
        <dbReference type="ARBA" id="ARBA00001936"/>
    </source>
</evidence>
<evidence type="ECO:0000256" key="13">
    <source>
        <dbReference type="ARBA" id="ARBA00023211"/>
    </source>
</evidence>
<dbReference type="GO" id="GO:0003887">
    <property type="term" value="F:DNA-directed DNA polymerase activity"/>
    <property type="evidence" value="ECO:0007669"/>
    <property type="project" value="UniProtKB-KW"/>
</dbReference>
<evidence type="ECO:0000256" key="2">
    <source>
        <dbReference type="ARBA" id="ARBA00012417"/>
    </source>
</evidence>
<keyword evidence="9 18" id="KW-0378">Hydrolase</keyword>
<dbReference type="GO" id="GO:0045004">
    <property type="term" value="P:DNA replication proofreading"/>
    <property type="evidence" value="ECO:0007669"/>
    <property type="project" value="TreeGrafter"/>
</dbReference>
<dbReference type="SUPFAM" id="SSF53098">
    <property type="entry name" value="Ribonuclease H-like"/>
    <property type="match status" value="1"/>
</dbReference>
<evidence type="ECO:0000256" key="18">
    <source>
        <dbReference type="RuleBase" id="RU364087"/>
    </source>
</evidence>
<dbReference type="Pfam" id="PF00929">
    <property type="entry name" value="RNase_T"/>
    <property type="match status" value="1"/>
</dbReference>
<dbReference type="NCBIfam" id="TIGR00573">
    <property type="entry name" value="dnaq"/>
    <property type="match status" value="1"/>
</dbReference>
<dbReference type="KEGG" id="zin:ZICARI_074"/>
<dbReference type="InterPro" id="IPR006309">
    <property type="entry name" value="DnaQ_proteo"/>
</dbReference>
<evidence type="ECO:0000259" key="19">
    <source>
        <dbReference type="SMART" id="SM00479"/>
    </source>
</evidence>
<keyword evidence="4 18" id="KW-0808">Transferase</keyword>
<gene>
    <name evidence="18 20" type="primary">dnaQ</name>
    <name evidence="20" type="ordered locus">ZICARI_074</name>
</gene>
<evidence type="ECO:0000256" key="6">
    <source>
        <dbReference type="ARBA" id="ARBA00022705"/>
    </source>
</evidence>
<evidence type="ECO:0000256" key="9">
    <source>
        <dbReference type="ARBA" id="ARBA00022801"/>
    </source>
</evidence>
<evidence type="ECO:0000256" key="5">
    <source>
        <dbReference type="ARBA" id="ARBA00022695"/>
    </source>
</evidence>
<comment type="cofactor">
    <cofactor evidence="1 18">
        <name>Mn(2+)</name>
        <dbReference type="ChEBI" id="CHEBI:29035"/>
    </cofactor>
</comment>
<dbReference type="STRING" id="871271.ZICARI_074"/>
<feature type="binding site" evidence="16">
    <location>
        <position position="58"/>
    </location>
    <ligand>
        <name>substrate</name>
    </ligand>
</feature>
<evidence type="ECO:0000256" key="8">
    <source>
        <dbReference type="ARBA" id="ARBA00022723"/>
    </source>
</evidence>
<evidence type="ECO:0000256" key="16">
    <source>
        <dbReference type="PIRSR" id="PIRSR606309-2"/>
    </source>
</evidence>
<comment type="catalytic activity">
    <reaction evidence="14 18">
        <text>DNA(n) + a 2'-deoxyribonucleoside 5'-triphosphate = DNA(n+1) + diphosphate</text>
        <dbReference type="Rhea" id="RHEA:22508"/>
        <dbReference type="Rhea" id="RHEA-COMP:17339"/>
        <dbReference type="Rhea" id="RHEA-COMP:17340"/>
        <dbReference type="ChEBI" id="CHEBI:33019"/>
        <dbReference type="ChEBI" id="CHEBI:61560"/>
        <dbReference type="ChEBI" id="CHEBI:173112"/>
        <dbReference type="EC" id="2.7.7.7"/>
    </reaction>
</comment>
<keyword evidence="10 18" id="KW-0269">Exonuclease</keyword>
<reference key="2">
    <citation type="submission" date="2010-08" db="EMBL/GenBank/DDBJ databases">
        <title>Functional convergence in reduced genomes of bacterial symbionts spanning 200 million years of evolution.</title>
        <authorList>
            <person name="McCutcheon J.P."/>
            <person name="Moran N.A."/>
        </authorList>
    </citation>
    <scope>NUCLEOTIDE SEQUENCE</scope>
    <source>
        <strain>CARI</strain>
    </source>
</reference>
<dbReference type="InterPro" id="IPR012337">
    <property type="entry name" value="RNaseH-like_sf"/>
</dbReference>
<name>E0TIR8_ZINIC</name>
<comment type="cofactor">
    <cofactor evidence="17">
        <name>Mg(2+)</name>
        <dbReference type="ChEBI" id="CHEBI:18420"/>
    </cofactor>
    <cofactor evidence="17">
        <name>Mn(2+)</name>
        <dbReference type="ChEBI" id="CHEBI:29035"/>
    </cofactor>
    <text evidence="17">Binds 2 divalent metal cations. Magnesium or manganese.</text>
</comment>
<keyword evidence="12 18" id="KW-0239">DNA-directed DNA polymerase</keyword>
<dbReference type="GO" id="GO:0008408">
    <property type="term" value="F:3'-5' exonuclease activity"/>
    <property type="evidence" value="ECO:0007669"/>
    <property type="project" value="TreeGrafter"/>
</dbReference>
<feature type="binding site" evidence="17">
    <location>
        <position position="158"/>
    </location>
    <ligand>
        <name>a divalent metal cation</name>
        <dbReference type="ChEBI" id="CHEBI:60240"/>
        <label>1</label>
        <note>catalytic</note>
    </ligand>
</feature>
<feature type="domain" description="Exonuclease" evidence="19">
    <location>
        <begin position="3"/>
        <end position="175"/>
    </location>
</feature>
<dbReference type="EC" id="2.7.7.7" evidence="2 18"/>
<keyword evidence="21" id="KW-1185">Reference proteome</keyword>
<feature type="binding site" evidence="16">
    <location>
        <position position="10"/>
    </location>
    <ligand>
        <name>substrate</name>
    </ligand>
</feature>
<keyword evidence="7 18" id="KW-0540">Nuclease</keyword>
<keyword evidence="8 17" id="KW-0479">Metal-binding</keyword>
<dbReference type="GO" id="GO:0005829">
    <property type="term" value="C:cytosol"/>
    <property type="evidence" value="ECO:0007669"/>
    <property type="project" value="TreeGrafter"/>
</dbReference>
<dbReference type="PANTHER" id="PTHR30231">
    <property type="entry name" value="DNA POLYMERASE III SUBUNIT EPSILON"/>
    <property type="match status" value="1"/>
</dbReference>
<dbReference type="InterPro" id="IPR006054">
    <property type="entry name" value="DnaQ"/>
</dbReference>
<evidence type="ECO:0000313" key="21">
    <source>
        <dbReference type="Proteomes" id="UP000001303"/>
    </source>
</evidence>
<sequence length="222" mass="26543">MKKEIILDIETTGLNVKKGDRIIEIACIKILNRKITNKKFHEYINPNRKSNKDALKIHGISDKFLKNKPFFKDIIDKLINFIKNYTIIIHNSSFDISFLNKEFKILKYKKFKYYVKNIVDSLKIARKKFPNKKNDLNSLCKRFKISIKKRKLHNALLDCILLSKIYLILIRKQKNIFYNIINKEKKINNKNKKKLVNKMINIKINKDENKIHKDIIKNINLK</sequence>
<feature type="binding site" evidence="17">
    <location>
        <position position="10"/>
    </location>
    <ligand>
        <name>a divalent metal cation</name>
        <dbReference type="ChEBI" id="CHEBI:60240"/>
        <label>1</label>
        <note>catalytic</note>
    </ligand>
</feature>
<protein>
    <recommendedName>
        <fullName evidence="3 18">DNA polymerase III subunit epsilon</fullName>
        <ecNumber evidence="2 18">2.7.7.7</ecNumber>
    </recommendedName>
</protein>
<organism evidence="20 21">
    <name type="scientific">Zinderia insecticola (strain CARI)</name>
    <dbReference type="NCBI Taxonomy" id="871271"/>
    <lineage>
        <taxon>Bacteria</taxon>
        <taxon>Pseudomonadati</taxon>
        <taxon>Pseudomonadota</taxon>
        <taxon>Betaproteobacteria</taxon>
        <taxon>Burkholderiales</taxon>
        <taxon>Oxalobacteraceae</taxon>
        <taxon>Candidatus Zinderia</taxon>
    </lineage>
</organism>
<keyword evidence="5 18" id="KW-0548">Nucleotidyltransferase</keyword>
<dbReference type="SMART" id="SM00479">
    <property type="entry name" value="EXOIII"/>
    <property type="match status" value="1"/>
</dbReference>
<dbReference type="Gene3D" id="3.30.420.10">
    <property type="entry name" value="Ribonuclease H-like superfamily/Ribonuclease H"/>
    <property type="match status" value="1"/>
</dbReference>
<evidence type="ECO:0000256" key="12">
    <source>
        <dbReference type="ARBA" id="ARBA00022932"/>
    </source>
</evidence>
<evidence type="ECO:0000256" key="10">
    <source>
        <dbReference type="ARBA" id="ARBA00022839"/>
    </source>
</evidence>
<keyword evidence="6 18" id="KW-0235">DNA replication</keyword>
<dbReference type="InterPro" id="IPR013520">
    <property type="entry name" value="Ribonucl_H"/>
</dbReference>
<comment type="function">
    <text evidence="18">DNA polymerase III is a complex, multichain enzyme responsible for most of the replicative synthesis in bacteria. The epsilon subunit contain the editing function and is a proofreading 3'-5' exonuclease.</text>
</comment>
<dbReference type="EMBL" id="CP002161">
    <property type="protein sequence ID" value="ADM89695.1"/>
    <property type="molecule type" value="Genomic_DNA"/>
</dbReference>
<evidence type="ECO:0000256" key="15">
    <source>
        <dbReference type="PIRSR" id="PIRSR606309-1"/>
    </source>
</evidence>
<dbReference type="NCBIfam" id="NF004316">
    <property type="entry name" value="PRK05711.1"/>
    <property type="match status" value="1"/>
</dbReference>
<evidence type="ECO:0000256" key="4">
    <source>
        <dbReference type="ARBA" id="ARBA00022679"/>
    </source>
</evidence>
<feature type="active site" description="Proton acceptor" evidence="15">
    <location>
        <position position="153"/>
    </location>
</feature>
<accession>E0TIR8</accession>
<dbReference type="GO" id="GO:0003677">
    <property type="term" value="F:DNA binding"/>
    <property type="evidence" value="ECO:0007669"/>
    <property type="project" value="InterPro"/>
</dbReference>
<evidence type="ECO:0000313" key="20">
    <source>
        <dbReference type="EMBL" id="ADM89695.1"/>
    </source>
</evidence>
<comment type="subunit">
    <text evidence="18">DNA polymerase III contains a core (composed of alpha, epsilon and theta chains) that associates with a tau subunit. This core dimerizes to form the POLIII' complex. PolIII' associates with the gamma complex (composed of gamma, delta, delta', psi and chi chains) and with the beta chain to form the complete DNA polymerase III complex.</text>
</comment>
<evidence type="ECO:0000256" key="3">
    <source>
        <dbReference type="ARBA" id="ARBA00020352"/>
    </source>
</evidence>